<dbReference type="EMBL" id="MU859132">
    <property type="protein sequence ID" value="KAK3952070.1"/>
    <property type="molecule type" value="Genomic_DNA"/>
</dbReference>
<protein>
    <submittedName>
        <fullName evidence="1">Uncharacterized protein</fullName>
    </submittedName>
</protein>
<reference evidence="1" key="2">
    <citation type="submission" date="2023-06" db="EMBL/GenBank/DDBJ databases">
        <authorList>
            <consortium name="Lawrence Berkeley National Laboratory"/>
            <person name="Mondo S.J."/>
            <person name="Hensen N."/>
            <person name="Bonometti L."/>
            <person name="Westerberg I."/>
            <person name="Brannstrom I.O."/>
            <person name="Guillou S."/>
            <person name="Cros-Aarteil S."/>
            <person name="Calhoun S."/>
            <person name="Haridas S."/>
            <person name="Kuo A."/>
            <person name="Pangilinan J."/>
            <person name="Riley R."/>
            <person name="Labutti K."/>
            <person name="Andreopoulos B."/>
            <person name="Lipzen A."/>
            <person name="Chen C."/>
            <person name="Yanf M."/>
            <person name="Daum C."/>
            <person name="Ng V."/>
            <person name="Clum A."/>
            <person name="Steindorff A."/>
            <person name="Ohm R."/>
            <person name="Martin F."/>
            <person name="Silar P."/>
            <person name="Natvig D."/>
            <person name="Lalanne C."/>
            <person name="Gautier V."/>
            <person name="Ament-Velasquez S.L."/>
            <person name="Kruys A."/>
            <person name="Hutchinson M.I."/>
            <person name="Powell A.J."/>
            <person name="Barry K."/>
            <person name="Miller A.N."/>
            <person name="Grigoriev I.V."/>
            <person name="Debuchy R."/>
            <person name="Gladieux P."/>
            <person name="Thoren M.H."/>
            <person name="Johannesson H."/>
        </authorList>
    </citation>
    <scope>NUCLEOTIDE SEQUENCE</scope>
    <source>
        <strain evidence="1">CBS 626.80</strain>
    </source>
</reference>
<dbReference type="AlphaFoldDB" id="A0AAN6SFS7"/>
<comment type="caution">
    <text evidence="1">The sequence shown here is derived from an EMBL/GenBank/DDBJ whole genome shotgun (WGS) entry which is preliminary data.</text>
</comment>
<evidence type="ECO:0000313" key="1">
    <source>
        <dbReference type="EMBL" id="KAK3952070.1"/>
    </source>
</evidence>
<reference evidence="1" key="1">
    <citation type="journal article" date="2023" name="Mol. Phylogenet. Evol.">
        <title>Genome-scale phylogeny and comparative genomics of the fungal order Sordariales.</title>
        <authorList>
            <person name="Hensen N."/>
            <person name="Bonometti L."/>
            <person name="Westerberg I."/>
            <person name="Brannstrom I.O."/>
            <person name="Guillou S."/>
            <person name="Cros-Aarteil S."/>
            <person name="Calhoun S."/>
            <person name="Haridas S."/>
            <person name="Kuo A."/>
            <person name="Mondo S."/>
            <person name="Pangilinan J."/>
            <person name="Riley R."/>
            <person name="LaButti K."/>
            <person name="Andreopoulos B."/>
            <person name="Lipzen A."/>
            <person name="Chen C."/>
            <person name="Yan M."/>
            <person name="Daum C."/>
            <person name="Ng V."/>
            <person name="Clum A."/>
            <person name="Steindorff A."/>
            <person name="Ohm R.A."/>
            <person name="Martin F."/>
            <person name="Silar P."/>
            <person name="Natvig D.O."/>
            <person name="Lalanne C."/>
            <person name="Gautier V."/>
            <person name="Ament-Velasquez S.L."/>
            <person name="Kruys A."/>
            <person name="Hutchinson M.I."/>
            <person name="Powell A.J."/>
            <person name="Barry K."/>
            <person name="Miller A.N."/>
            <person name="Grigoriev I.V."/>
            <person name="Debuchy R."/>
            <person name="Gladieux P."/>
            <person name="Hiltunen Thoren M."/>
            <person name="Johannesson H."/>
        </authorList>
    </citation>
    <scope>NUCLEOTIDE SEQUENCE</scope>
    <source>
        <strain evidence="1">CBS 626.80</strain>
    </source>
</reference>
<sequence>AISIPHREIPITFLCGHTFHKGRTYDDGLVLVIMQVVPSASIISLPGPVYVPPYPNGNAPVPCKLCRDNKVWDYDWSMRV</sequence>
<name>A0AAN6SFS7_9PEZI</name>
<gene>
    <name evidence="1" type="ORF">QBC32DRAFT_213459</name>
</gene>
<evidence type="ECO:0000313" key="2">
    <source>
        <dbReference type="Proteomes" id="UP001303222"/>
    </source>
</evidence>
<keyword evidence="2" id="KW-1185">Reference proteome</keyword>
<accession>A0AAN6SFS7</accession>
<organism evidence="1 2">
    <name type="scientific">Pseudoneurospora amorphoporcata</name>
    <dbReference type="NCBI Taxonomy" id="241081"/>
    <lineage>
        <taxon>Eukaryota</taxon>
        <taxon>Fungi</taxon>
        <taxon>Dikarya</taxon>
        <taxon>Ascomycota</taxon>
        <taxon>Pezizomycotina</taxon>
        <taxon>Sordariomycetes</taxon>
        <taxon>Sordariomycetidae</taxon>
        <taxon>Sordariales</taxon>
        <taxon>Sordariaceae</taxon>
        <taxon>Pseudoneurospora</taxon>
    </lineage>
</organism>
<dbReference type="Proteomes" id="UP001303222">
    <property type="component" value="Unassembled WGS sequence"/>
</dbReference>
<proteinExistence type="predicted"/>
<feature type="non-terminal residue" evidence="1">
    <location>
        <position position="1"/>
    </location>
</feature>